<keyword evidence="2" id="KW-1185">Reference proteome</keyword>
<proteinExistence type="predicted"/>
<dbReference type="InParanoid" id="A0A7N2LUW7"/>
<dbReference type="EMBL" id="LRBV02000005">
    <property type="status" value="NOT_ANNOTATED_CDS"/>
    <property type="molecule type" value="Genomic_DNA"/>
</dbReference>
<reference evidence="1 2" key="1">
    <citation type="journal article" date="2016" name="G3 (Bethesda)">
        <title>First Draft Assembly and Annotation of the Genome of a California Endemic Oak Quercus lobata Nee (Fagaceae).</title>
        <authorList>
            <person name="Sork V.L."/>
            <person name="Fitz-Gibbon S.T."/>
            <person name="Puiu D."/>
            <person name="Crepeau M."/>
            <person name="Gugger P.F."/>
            <person name="Sherman R."/>
            <person name="Stevens K."/>
            <person name="Langley C.H."/>
            <person name="Pellegrini M."/>
            <person name="Salzberg S.L."/>
        </authorList>
    </citation>
    <scope>NUCLEOTIDE SEQUENCE [LARGE SCALE GENOMIC DNA]</scope>
    <source>
        <strain evidence="1 2">cv. SW786</strain>
    </source>
</reference>
<name>A0A7N2LUW7_QUELO</name>
<dbReference type="EnsemblPlants" id="QL05p080413:mrna">
    <property type="protein sequence ID" value="QL05p080413:mrna"/>
    <property type="gene ID" value="QL05p080413"/>
</dbReference>
<dbReference type="AlphaFoldDB" id="A0A7N2LUW7"/>
<sequence>MAALVPPLSESYHRSISGSGCGCLLDCHSWPLGLTSMTATNAGEIEVVHIGPTGDSVLTLQSQHWSDAIWNGQDPGSLTCRNHSEEFTNLEPMVDDCAVEIIKGLGLEGLLKTPVPLLPNAEEDRLHKYAQSYILVLLGDTILMDKFGDRVHLIWVQQLEDLRNPRSIRHGPSSYFCARELSMARQ</sequence>
<dbReference type="Proteomes" id="UP000594261">
    <property type="component" value="Chromosome 5"/>
</dbReference>
<protein>
    <submittedName>
        <fullName evidence="1">Uncharacterized protein</fullName>
    </submittedName>
</protein>
<reference evidence="1" key="2">
    <citation type="submission" date="2021-01" db="UniProtKB">
        <authorList>
            <consortium name="EnsemblPlants"/>
        </authorList>
    </citation>
    <scope>IDENTIFICATION</scope>
</reference>
<accession>A0A7N2LUW7</accession>
<evidence type="ECO:0000313" key="2">
    <source>
        <dbReference type="Proteomes" id="UP000594261"/>
    </source>
</evidence>
<dbReference type="Gramene" id="QL05p080413:mrna">
    <property type="protein sequence ID" value="QL05p080413:mrna"/>
    <property type="gene ID" value="QL05p080413"/>
</dbReference>
<organism evidence="1 2">
    <name type="scientific">Quercus lobata</name>
    <name type="common">Valley oak</name>
    <dbReference type="NCBI Taxonomy" id="97700"/>
    <lineage>
        <taxon>Eukaryota</taxon>
        <taxon>Viridiplantae</taxon>
        <taxon>Streptophyta</taxon>
        <taxon>Embryophyta</taxon>
        <taxon>Tracheophyta</taxon>
        <taxon>Spermatophyta</taxon>
        <taxon>Magnoliopsida</taxon>
        <taxon>eudicotyledons</taxon>
        <taxon>Gunneridae</taxon>
        <taxon>Pentapetalae</taxon>
        <taxon>rosids</taxon>
        <taxon>fabids</taxon>
        <taxon>Fagales</taxon>
        <taxon>Fagaceae</taxon>
        <taxon>Quercus</taxon>
    </lineage>
</organism>
<evidence type="ECO:0000313" key="1">
    <source>
        <dbReference type="EnsemblPlants" id="QL05p080413:mrna"/>
    </source>
</evidence>